<dbReference type="Pfam" id="PF18406">
    <property type="entry name" value="DUF1281_C"/>
    <property type="match status" value="1"/>
</dbReference>
<proteinExistence type="predicted"/>
<dbReference type="OrthoDB" id="7992117at2"/>
<comment type="caution">
    <text evidence="2">The sequence shown here is derived from an EMBL/GenBank/DDBJ whole genome shotgun (WGS) entry which is preliminary data.</text>
</comment>
<accession>A0A3N4P9E6</accession>
<keyword evidence="3" id="KW-1185">Reference proteome</keyword>
<evidence type="ECO:0000313" key="3">
    <source>
        <dbReference type="Proteomes" id="UP000281332"/>
    </source>
</evidence>
<organism evidence="2 3">
    <name type="scientific">Candidatus Pantoea deserta</name>
    <dbReference type="NCBI Taxonomy" id="1869313"/>
    <lineage>
        <taxon>Bacteria</taxon>
        <taxon>Pseudomonadati</taxon>
        <taxon>Pseudomonadota</taxon>
        <taxon>Gammaproteobacteria</taxon>
        <taxon>Enterobacterales</taxon>
        <taxon>Erwiniaceae</taxon>
        <taxon>Pantoea</taxon>
    </lineage>
</organism>
<reference evidence="2 3" key="1">
    <citation type="submission" date="2018-11" db="EMBL/GenBank/DDBJ databases">
        <title>Whole genome sequencing of Pantoea sp. RIT388.</title>
        <authorList>
            <person name="Gan H.M."/>
            <person name="Hudson A.O."/>
        </authorList>
    </citation>
    <scope>NUCLEOTIDE SEQUENCE [LARGE SCALE GENOMIC DNA]</scope>
    <source>
        <strain evidence="2 3">RIT388</strain>
    </source>
</reference>
<dbReference type="RefSeq" id="WP_123799783.1">
    <property type="nucleotide sequence ID" value="NZ_RMVG01000003.1"/>
</dbReference>
<dbReference type="AlphaFoldDB" id="A0A3N4P9E6"/>
<protein>
    <recommendedName>
        <fullName evidence="1">YubB ferredoxin-like domain-containing protein</fullName>
    </recommendedName>
</protein>
<gene>
    <name evidence="2" type="ORF">BBB56_06035</name>
</gene>
<dbReference type="Proteomes" id="UP000281332">
    <property type="component" value="Unassembled WGS sequence"/>
</dbReference>
<dbReference type="InterPro" id="IPR041329">
    <property type="entry name" value="YubB_C"/>
</dbReference>
<evidence type="ECO:0000313" key="2">
    <source>
        <dbReference type="EMBL" id="RPE02959.1"/>
    </source>
</evidence>
<evidence type="ECO:0000259" key="1">
    <source>
        <dbReference type="Pfam" id="PF18406"/>
    </source>
</evidence>
<name>A0A3N4P9E6_9GAMM</name>
<sequence>MPNHVTNELTVIGGTNKERLAFIRAITNKYGRIDFNNITRMPKSMHIDESSDVEMMASAIAGKPMADFYFGDVLTVAEATEKLRQRGSKASHIKKVTHQAHLRVDNKKRYGFYSWYDWSRVKWGTKWNAYDVEMPVPEVKERVKRGHRYRKTHVTAYAKRTFKKRLNRHAESGAELLIRFDTAWSSPDPIFEEMARRFPHLEFHIRYADEDTGSNCGQYHIKGDIIHTSDIAPSWGDQSAEEKRKWTEFAFKLTRPCVDPKEYGYNENWEYTEE</sequence>
<dbReference type="EMBL" id="RMVG01000003">
    <property type="protein sequence ID" value="RPE02959.1"/>
    <property type="molecule type" value="Genomic_DNA"/>
</dbReference>
<feature type="domain" description="YubB ferredoxin-like" evidence="1">
    <location>
        <begin position="168"/>
        <end position="243"/>
    </location>
</feature>